<evidence type="ECO:0000313" key="3">
    <source>
        <dbReference type="RefSeq" id="XP_009784165.1"/>
    </source>
</evidence>
<dbReference type="Proteomes" id="UP000189701">
    <property type="component" value="Unplaced"/>
</dbReference>
<evidence type="ECO:0000313" key="1">
    <source>
        <dbReference type="Proteomes" id="UP000189701"/>
    </source>
</evidence>
<sequence length="103" mass="11674">MPFQIPKVRKIKGAKAVIASPSSTPIDIKYQREKHKGSGHASDRGLYEKIKVGCTDTSEPYSSGKKKTYGEDAIKVLHYERHIALETSGEVYMVWEARQLFFE</sequence>
<dbReference type="OrthoDB" id="6159439at2759"/>
<reference evidence="2 3" key="2">
    <citation type="submission" date="2025-04" db="UniProtKB">
        <authorList>
            <consortium name="RefSeq"/>
        </authorList>
    </citation>
    <scope>IDENTIFICATION</scope>
    <source>
        <tissue evidence="2 3">Leaf</tissue>
    </source>
</reference>
<dbReference type="RefSeq" id="XP_009784165.1">
    <property type="nucleotide sequence ID" value="XM_009785863.1"/>
</dbReference>
<proteinExistence type="predicted"/>
<name>A0A1U7XB56_NICSY</name>
<dbReference type="AlphaFoldDB" id="A0A1U7XB56"/>
<reference evidence="1" key="1">
    <citation type="journal article" date="2013" name="Genome Biol.">
        <title>Reference genomes and transcriptomes of Nicotiana sylvestris and Nicotiana tomentosiformis.</title>
        <authorList>
            <person name="Sierro N."/>
            <person name="Battey J.N."/>
            <person name="Ouadi S."/>
            <person name="Bovet L."/>
            <person name="Goepfert S."/>
            <person name="Bakaher N."/>
            <person name="Peitsch M.C."/>
            <person name="Ivanov N.V."/>
        </authorList>
    </citation>
    <scope>NUCLEOTIDE SEQUENCE [LARGE SCALE GENOMIC DNA]</scope>
</reference>
<keyword evidence="1" id="KW-1185">Reference proteome</keyword>
<evidence type="ECO:0000313" key="2">
    <source>
        <dbReference type="RefSeq" id="XP_009784164.1"/>
    </source>
</evidence>
<dbReference type="RefSeq" id="XP_009784164.1">
    <property type="nucleotide sequence ID" value="XM_009785862.1"/>
</dbReference>
<protein>
    <submittedName>
        <fullName evidence="2 3">Uncharacterized protein LOC104232614</fullName>
    </submittedName>
</protein>
<gene>
    <name evidence="2 3" type="primary">LOC104232614</name>
</gene>
<organism evidence="1 2">
    <name type="scientific">Nicotiana sylvestris</name>
    <name type="common">Wood tobacco</name>
    <name type="synonym">South American tobacco</name>
    <dbReference type="NCBI Taxonomy" id="4096"/>
    <lineage>
        <taxon>Eukaryota</taxon>
        <taxon>Viridiplantae</taxon>
        <taxon>Streptophyta</taxon>
        <taxon>Embryophyta</taxon>
        <taxon>Tracheophyta</taxon>
        <taxon>Spermatophyta</taxon>
        <taxon>Magnoliopsida</taxon>
        <taxon>eudicotyledons</taxon>
        <taxon>Gunneridae</taxon>
        <taxon>Pentapetalae</taxon>
        <taxon>asterids</taxon>
        <taxon>lamiids</taxon>
        <taxon>Solanales</taxon>
        <taxon>Solanaceae</taxon>
        <taxon>Nicotianoideae</taxon>
        <taxon>Nicotianeae</taxon>
        <taxon>Nicotiana</taxon>
    </lineage>
</organism>
<accession>A0A1U7XB56</accession>